<evidence type="ECO:0000313" key="2">
    <source>
        <dbReference type="Proteomes" id="UP001172159"/>
    </source>
</evidence>
<accession>A0AA40ESL0</accession>
<gene>
    <name evidence="1" type="ORF">B0T21DRAFT_407732</name>
</gene>
<proteinExistence type="predicted"/>
<dbReference type="Proteomes" id="UP001172159">
    <property type="component" value="Unassembled WGS sequence"/>
</dbReference>
<name>A0AA40ESL0_9PEZI</name>
<evidence type="ECO:0000313" key="1">
    <source>
        <dbReference type="EMBL" id="KAK0744650.1"/>
    </source>
</evidence>
<dbReference type="AlphaFoldDB" id="A0AA40ESL0"/>
<reference evidence="1" key="1">
    <citation type="submission" date="2023-06" db="EMBL/GenBank/DDBJ databases">
        <title>Genome-scale phylogeny and comparative genomics of the fungal order Sordariales.</title>
        <authorList>
            <consortium name="Lawrence Berkeley National Laboratory"/>
            <person name="Hensen N."/>
            <person name="Bonometti L."/>
            <person name="Westerberg I."/>
            <person name="Brannstrom I.O."/>
            <person name="Guillou S."/>
            <person name="Cros-Aarteil S."/>
            <person name="Calhoun S."/>
            <person name="Haridas S."/>
            <person name="Kuo A."/>
            <person name="Mondo S."/>
            <person name="Pangilinan J."/>
            <person name="Riley R."/>
            <person name="Labutti K."/>
            <person name="Andreopoulos B."/>
            <person name="Lipzen A."/>
            <person name="Chen C."/>
            <person name="Yanf M."/>
            <person name="Daum C."/>
            <person name="Ng V."/>
            <person name="Clum A."/>
            <person name="Steindorff A."/>
            <person name="Ohm R."/>
            <person name="Martin F."/>
            <person name="Silar P."/>
            <person name="Natvig D."/>
            <person name="Lalanne C."/>
            <person name="Gautier V."/>
            <person name="Ament-Velasquez S.L."/>
            <person name="Kruys A."/>
            <person name="Hutchinson M.I."/>
            <person name="Powell A.J."/>
            <person name="Barry K."/>
            <person name="Miller A.N."/>
            <person name="Grigoriev I.V."/>
            <person name="Debuchy R."/>
            <person name="Gladieux P."/>
            <person name="Thoren M.H."/>
            <person name="Johannesson H."/>
        </authorList>
    </citation>
    <scope>NUCLEOTIDE SEQUENCE</scope>
    <source>
        <strain evidence="1">CBS 540.89</strain>
    </source>
</reference>
<sequence length="542" mass="61967">MTTQNAPVRTCGPACARGCKWAGMEHLGDPVADFFANLPSLLQHHQKGIVEDWKDSQKKEQVRRAVSCFRETSTKRQSADPDLLKLLKLLRCAPYPVTRYDHKLVGYVIQRPEINAGLEPRDKSLKARFLEYYMWISQGRKDATAPLVAVRGHPVLCKSLGRLPVGRKYSWCGLEANGLKGMEHPNTDVRHLYRAYSMFEVAFELFLIHLYPGWTHAEYYGDIKPKVSDVNGIVVVDFNSRPKTASVLDRTTQRAMLMFMSCELPARGARALLEMFIRPVCKRMEFLRITTRNVARAMLQIENDEEKPVLNTIVSHCVVLVELDCGLQFILDPTASQYGWSETILPFDIFRKYRMTRELHEPDPPDKTRCIWQDVLGAITVQTSSQIQQRYHGGITEIFNLPDPDQFLSERTAILQTMGRAMEYFGTYNLGESSHMLISQGIYQQSSFSQPSLYAIYKAHREWLGDRPKELGEWKKEWDSCIRIWDSAVASQKIKQSAKEGTVEVGRQSRHHTVTILRYLQSLKGGTAITRGTFFATHGRTL</sequence>
<comment type="caution">
    <text evidence="1">The sequence shown here is derived from an EMBL/GenBank/DDBJ whole genome shotgun (WGS) entry which is preliminary data.</text>
</comment>
<organism evidence="1 2">
    <name type="scientific">Apiosordaria backusii</name>
    <dbReference type="NCBI Taxonomy" id="314023"/>
    <lineage>
        <taxon>Eukaryota</taxon>
        <taxon>Fungi</taxon>
        <taxon>Dikarya</taxon>
        <taxon>Ascomycota</taxon>
        <taxon>Pezizomycotina</taxon>
        <taxon>Sordariomycetes</taxon>
        <taxon>Sordariomycetidae</taxon>
        <taxon>Sordariales</taxon>
        <taxon>Lasiosphaeriaceae</taxon>
        <taxon>Apiosordaria</taxon>
    </lineage>
</organism>
<keyword evidence="2" id="KW-1185">Reference proteome</keyword>
<protein>
    <submittedName>
        <fullName evidence="1">Uncharacterized protein</fullName>
    </submittedName>
</protein>
<dbReference type="EMBL" id="JAUKTV010000002">
    <property type="protein sequence ID" value="KAK0744650.1"/>
    <property type="molecule type" value="Genomic_DNA"/>
</dbReference>